<dbReference type="PANTHER" id="PTHR22803">
    <property type="entry name" value="MANNOSE, PHOSPHOLIPASE, LECTIN RECEPTOR RELATED"/>
    <property type="match status" value="1"/>
</dbReference>
<evidence type="ECO:0000313" key="4">
    <source>
        <dbReference type="Proteomes" id="UP001190640"/>
    </source>
</evidence>
<feature type="signal peptide" evidence="2">
    <location>
        <begin position="1"/>
        <end position="25"/>
    </location>
</feature>
<dbReference type="InterPro" id="IPR050111">
    <property type="entry name" value="C-type_lectin/snaclec_domain"/>
</dbReference>
<reference evidence="5" key="1">
    <citation type="submission" date="2025-08" db="UniProtKB">
        <authorList>
            <consortium name="RefSeq"/>
        </authorList>
    </citation>
    <scope>IDENTIFICATION</scope>
    <source>
        <tissue evidence="5">Blood</tissue>
    </source>
</reference>
<dbReference type="KEGG" id="emc:129335392"/>
<dbReference type="Pfam" id="PF00059">
    <property type="entry name" value="Lectin_C"/>
    <property type="match status" value="1"/>
</dbReference>
<dbReference type="InterPro" id="IPR018378">
    <property type="entry name" value="C-type_lectin_CS"/>
</dbReference>
<dbReference type="GeneID" id="129335392"/>
<gene>
    <name evidence="5" type="primary">LOC129335392</name>
</gene>
<dbReference type="PROSITE" id="PS00615">
    <property type="entry name" value="C_TYPE_LECTIN_1"/>
    <property type="match status" value="1"/>
</dbReference>
<evidence type="ECO:0000259" key="3">
    <source>
        <dbReference type="PROSITE" id="PS50041"/>
    </source>
</evidence>
<evidence type="ECO:0000256" key="1">
    <source>
        <dbReference type="ARBA" id="ARBA00023157"/>
    </source>
</evidence>
<dbReference type="Proteomes" id="UP001190640">
    <property type="component" value="Chromosome 9"/>
</dbReference>
<keyword evidence="2" id="KW-0732">Signal</keyword>
<evidence type="ECO:0000256" key="2">
    <source>
        <dbReference type="SAM" id="SignalP"/>
    </source>
</evidence>
<dbReference type="AlphaFoldDB" id="A0AA97L8V7"/>
<protein>
    <submittedName>
        <fullName evidence="5">C-type lectin lectoxin-Phi1-like</fullName>
    </submittedName>
</protein>
<accession>A0AA97L8V7</accession>
<dbReference type="Gene3D" id="3.10.100.10">
    <property type="entry name" value="Mannose-Binding Protein A, subunit A"/>
    <property type="match status" value="1"/>
</dbReference>
<evidence type="ECO:0000313" key="5">
    <source>
        <dbReference type="RefSeq" id="XP_054843812.1"/>
    </source>
</evidence>
<organism evidence="4 5">
    <name type="scientific">Eublepharis macularius</name>
    <name type="common">Leopard gecko</name>
    <name type="synonym">Cyrtodactylus macularius</name>
    <dbReference type="NCBI Taxonomy" id="481883"/>
    <lineage>
        <taxon>Eukaryota</taxon>
        <taxon>Metazoa</taxon>
        <taxon>Chordata</taxon>
        <taxon>Craniata</taxon>
        <taxon>Vertebrata</taxon>
        <taxon>Euteleostomi</taxon>
        <taxon>Lepidosauria</taxon>
        <taxon>Squamata</taxon>
        <taxon>Bifurcata</taxon>
        <taxon>Gekkota</taxon>
        <taxon>Eublepharidae</taxon>
        <taxon>Eublepharinae</taxon>
        <taxon>Eublepharis</taxon>
    </lineage>
</organism>
<dbReference type="CDD" id="cd00037">
    <property type="entry name" value="CLECT"/>
    <property type="match status" value="1"/>
</dbReference>
<feature type="domain" description="C-type lectin" evidence="3">
    <location>
        <begin position="61"/>
        <end position="182"/>
    </location>
</feature>
<name>A0AA97L8V7_EUBMA</name>
<dbReference type="PROSITE" id="PS50041">
    <property type="entry name" value="C_TYPE_LECTIN_2"/>
    <property type="match status" value="1"/>
</dbReference>
<feature type="chain" id="PRO_5041681737" evidence="2">
    <location>
        <begin position="26"/>
        <end position="187"/>
    </location>
</feature>
<proteinExistence type="predicted"/>
<dbReference type="SMART" id="SM00034">
    <property type="entry name" value="CLECT"/>
    <property type="match status" value="1"/>
</dbReference>
<dbReference type="RefSeq" id="XP_054843812.1">
    <property type="nucleotide sequence ID" value="XM_054987837.1"/>
</dbReference>
<dbReference type="InterPro" id="IPR016187">
    <property type="entry name" value="CTDL_fold"/>
</dbReference>
<keyword evidence="1" id="KW-1015">Disulfide bond</keyword>
<dbReference type="InterPro" id="IPR016186">
    <property type="entry name" value="C-type_lectin-like/link_sf"/>
</dbReference>
<keyword evidence="4" id="KW-1185">Reference proteome</keyword>
<dbReference type="InterPro" id="IPR001304">
    <property type="entry name" value="C-type_lectin-like"/>
</dbReference>
<dbReference type="SUPFAM" id="SSF56436">
    <property type="entry name" value="C-type lectin-like"/>
    <property type="match status" value="1"/>
</dbReference>
<sequence length="187" mass="21043">MGPGAYSRLSFCLLIWLASGNPVEAGEESVPPGEEREDLTYLHAEYQLLRNQLCNENWKSHGFYCYRYFDTPRTFSEAEAECQGYGQHGHLASIVSPADSVFLADLAENANYDIWIGLRNTEGCNSWAWTDATPFNPAYTPWAEWQPNSCNSEQVCVQLIHASKYSKWNDVGCHSRSGYICEIPAGL</sequence>